<evidence type="ECO:0000256" key="1">
    <source>
        <dbReference type="SAM" id="Phobius"/>
    </source>
</evidence>
<name>A0A819V6Q2_9BILA</name>
<accession>A0A819V6Q2</accession>
<keyword evidence="1" id="KW-0812">Transmembrane</keyword>
<evidence type="ECO:0000313" key="3">
    <source>
        <dbReference type="EMBL" id="CAF4104364.1"/>
    </source>
</evidence>
<reference evidence="3" key="1">
    <citation type="submission" date="2021-02" db="EMBL/GenBank/DDBJ databases">
        <authorList>
            <person name="Nowell W R."/>
        </authorList>
    </citation>
    <scope>NUCLEOTIDE SEQUENCE</scope>
</reference>
<gene>
    <name evidence="2" type="ORF">OKA104_LOCUS31398</name>
    <name evidence="3" type="ORF">OKA104_LOCUS35854</name>
</gene>
<keyword evidence="1" id="KW-0472">Membrane</keyword>
<sequence length="38" mass="4230">LPRGYLWASTLTYIQVGVLGTCSAFLRLYGLFNFGHGH</sequence>
<dbReference type="EMBL" id="CAJOAY010003552">
    <property type="protein sequence ID" value="CAF4028206.1"/>
    <property type="molecule type" value="Genomic_DNA"/>
</dbReference>
<dbReference type="Proteomes" id="UP000663881">
    <property type="component" value="Unassembled WGS sequence"/>
</dbReference>
<protein>
    <submittedName>
        <fullName evidence="3">Uncharacterized protein</fullName>
    </submittedName>
</protein>
<feature type="transmembrane region" description="Helical" evidence="1">
    <location>
        <begin position="12"/>
        <end position="32"/>
    </location>
</feature>
<proteinExistence type="predicted"/>
<keyword evidence="1" id="KW-1133">Transmembrane helix</keyword>
<dbReference type="EMBL" id="CAJOAY010005345">
    <property type="protein sequence ID" value="CAF4104364.1"/>
    <property type="molecule type" value="Genomic_DNA"/>
</dbReference>
<feature type="non-terminal residue" evidence="3">
    <location>
        <position position="1"/>
    </location>
</feature>
<organism evidence="3 4">
    <name type="scientific">Adineta steineri</name>
    <dbReference type="NCBI Taxonomy" id="433720"/>
    <lineage>
        <taxon>Eukaryota</taxon>
        <taxon>Metazoa</taxon>
        <taxon>Spiralia</taxon>
        <taxon>Gnathifera</taxon>
        <taxon>Rotifera</taxon>
        <taxon>Eurotatoria</taxon>
        <taxon>Bdelloidea</taxon>
        <taxon>Adinetida</taxon>
        <taxon>Adinetidae</taxon>
        <taxon>Adineta</taxon>
    </lineage>
</organism>
<dbReference type="AlphaFoldDB" id="A0A819V6Q2"/>
<evidence type="ECO:0000313" key="2">
    <source>
        <dbReference type="EMBL" id="CAF4028206.1"/>
    </source>
</evidence>
<comment type="caution">
    <text evidence="3">The sequence shown here is derived from an EMBL/GenBank/DDBJ whole genome shotgun (WGS) entry which is preliminary data.</text>
</comment>
<evidence type="ECO:0000313" key="4">
    <source>
        <dbReference type="Proteomes" id="UP000663881"/>
    </source>
</evidence>